<evidence type="ECO:0000256" key="2">
    <source>
        <dbReference type="SAM" id="SignalP"/>
    </source>
</evidence>
<gene>
    <name evidence="3" type="ORF">WYH_00467</name>
</gene>
<keyword evidence="4" id="KW-1185">Reference proteome</keyword>
<dbReference type="AlphaFoldDB" id="A0A0F7KR00"/>
<feature type="compositionally biased region" description="Polar residues" evidence="1">
    <location>
        <begin position="63"/>
        <end position="75"/>
    </location>
</feature>
<proteinExistence type="predicted"/>
<accession>A0A0F7KR00</accession>
<dbReference type="PATRIC" id="fig|1267766.3.peg.472"/>
<evidence type="ECO:0000313" key="4">
    <source>
        <dbReference type="Proteomes" id="UP000034392"/>
    </source>
</evidence>
<dbReference type="KEGG" id="aay:WYH_00467"/>
<feature type="region of interest" description="Disordered" evidence="1">
    <location>
        <begin position="58"/>
        <end position="128"/>
    </location>
</feature>
<feature type="signal peptide" evidence="2">
    <location>
        <begin position="1"/>
        <end position="25"/>
    </location>
</feature>
<organism evidence="3 4">
    <name type="scientific">Croceibacterium atlanticum</name>
    <dbReference type="NCBI Taxonomy" id="1267766"/>
    <lineage>
        <taxon>Bacteria</taxon>
        <taxon>Pseudomonadati</taxon>
        <taxon>Pseudomonadota</taxon>
        <taxon>Alphaproteobacteria</taxon>
        <taxon>Sphingomonadales</taxon>
        <taxon>Erythrobacteraceae</taxon>
        <taxon>Croceibacterium</taxon>
    </lineage>
</organism>
<reference evidence="3" key="1">
    <citation type="submission" date="2015-05" db="EMBL/GenBank/DDBJ databases">
        <title>The complete genome of Altererythrobacter atlanticus strain 26DY36.</title>
        <authorList>
            <person name="Wu Y.-H."/>
            <person name="Cheng H."/>
            <person name="Wu X.-W."/>
        </authorList>
    </citation>
    <scope>NUCLEOTIDE SEQUENCE [LARGE SCALE GENOMIC DNA]</scope>
    <source>
        <strain evidence="3">26DY36</strain>
    </source>
</reference>
<evidence type="ECO:0000256" key="1">
    <source>
        <dbReference type="SAM" id="MobiDB-lite"/>
    </source>
</evidence>
<feature type="chain" id="PRO_5043466980" evidence="2">
    <location>
        <begin position="26"/>
        <end position="204"/>
    </location>
</feature>
<dbReference type="OrthoDB" id="7596780at2"/>
<keyword evidence="2" id="KW-0732">Signal</keyword>
<dbReference type="EMBL" id="CP011452">
    <property type="protein sequence ID" value="AKH41526.1"/>
    <property type="molecule type" value="Genomic_DNA"/>
</dbReference>
<name>A0A0F7KR00_9SPHN</name>
<protein>
    <submittedName>
        <fullName evidence="3">Uncharacterized protein</fullName>
    </submittedName>
</protein>
<dbReference type="RefSeq" id="WP_053833356.1">
    <property type="nucleotide sequence ID" value="NZ_CP011452.2"/>
</dbReference>
<sequence>MTAQRVSMLLAGAAALTLASMPATAQVNDGIVLNILRECAKINDPTARLACYDNNIRSAGAPSRSSVPGSMQRPQGGSGAPLSGNDFGKDDLGKAPSAPSPAPAMAEPEGFGGDDVRANSPQRFDTRPGQVNEIQARVATVREREPGIYLITLDDGAQWLFGESVSRFYRTPRKGDSIELERGALGSYLMRFDNQAPVRIERVK</sequence>
<dbReference type="Proteomes" id="UP000034392">
    <property type="component" value="Chromosome"/>
</dbReference>
<evidence type="ECO:0000313" key="3">
    <source>
        <dbReference type="EMBL" id="AKH41526.1"/>
    </source>
</evidence>